<feature type="region of interest" description="Disordered" evidence="1">
    <location>
        <begin position="32"/>
        <end position="64"/>
    </location>
</feature>
<proteinExistence type="predicted"/>
<gene>
    <name evidence="2" type="ORF">CHS0354_016687</name>
</gene>
<reference evidence="2" key="3">
    <citation type="submission" date="2023-05" db="EMBL/GenBank/DDBJ databases">
        <authorList>
            <person name="Smith C.H."/>
        </authorList>
    </citation>
    <scope>NUCLEOTIDE SEQUENCE</scope>
    <source>
        <strain evidence="2">CHS0354</strain>
        <tissue evidence="2">Mantle</tissue>
    </source>
</reference>
<protein>
    <recommendedName>
        <fullName evidence="4">SET domain-containing protein</fullName>
    </recommendedName>
</protein>
<dbReference type="AlphaFoldDB" id="A0AAE0WCQ7"/>
<reference evidence="2" key="1">
    <citation type="journal article" date="2021" name="Genome Biol. Evol.">
        <title>A High-Quality Reference Genome for a Parasitic Bivalve with Doubly Uniparental Inheritance (Bivalvia: Unionida).</title>
        <authorList>
            <person name="Smith C.H."/>
        </authorList>
    </citation>
    <scope>NUCLEOTIDE SEQUENCE</scope>
    <source>
        <strain evidence="2">CHS0354</strain>
    </source>
</reference>
<accession>A0AAE0WCQ7</accession>
<evidence type="ECO:0000313" key="2">
    <source>
        <dbReference type="EMBL" id="KAK3610498.1"/>
    </source>
</evidence>
<reference evidence="2" key="2">
    <citation type="journal article" date="2021" name="Genome Biol. Evol.">
        <title>Developing a high-quality reference genome for a parasitic bivalve with doubly uniparental inheritance (Bivalvia: Unionida).</title>
        <authorList>
            <person name="Smith C.H."/>
        </authorList>
    </citation>
    <scope>NUCLEOTIDE SEQUENCE</scope>
    <source>
        <strain evidence="2">CHS0354</strain>
        <tissue evidence="2">Mantle</tissue>
    </source>
</reference>
<evidence type="ECO:0008006" key="4">
    <source>
        <dbReference type="Google" id="ProtNLM"/>
    </source>
</evidence>
<evidence type="ECO:0000256" key="1">
    <source>
        <dbReference type="SAM" id="MobiDB-lite"/>
    </source>
</evidence>
<keyword evidence="3" id="KW-1185">Reference proteome</keyword>
<dbReference type="EMBL" id="JAEAOA010001024">
    <property type="protein sequence ID" value="KAK3610498.1"/>
    <property type="molecule type" value="Genomic_DNA"/>
</dbReference>
<comment type="caution">
    <text evidence="2">The sequence shown here is derived from an EMBL/GenBank/DDBJ whole genome shotgun (WGS) entry which is preliminary data.</text>
</comment>
<sequence>MASSSKLNYIKSYTLMSVQSEIGKARKKWWAEESTSRTVAGKLDETPSKKKKLHTSLLPPSKLSPPSFSTRAEYEYIVAKLTISVDQDVPTYDQVRVAAHETHPGVTLDHLTIKRIRDRLRYQRNVLRVAEVISSFSRMRPTEKQLTELLKRKDWYTKRTLGDIQKQWTPSDRRDTTNQHRVEEERKWIDCIASQKWNSCIIRLTDDPSIGKGIFAKEDIKSGQVVCDYHGDLISHSEGMKRYNS</sequence>
<organism evidence="2 3">
    <name type="scientific">Potamilus streckersoni</name>
    <dbReference type="NCBI Taxonomy" id="2493646"/>
    <lineage>
        <taxon>Eukaryota</taxon>
        <taxon>Metazoa</taxon>
        <taxon>Spiralia</taxon>
        <taxon>Lophotrochozoa</taxon>
        <taxon>Mollusca</taxon>
        <taxon>Bivalvia</taxon>
        <taxon>Autobranchia</taxon>
        <taxon>Heteroconchia</taxon>
        <taxon>Palaeoheterodonta</taxon>
        <taxon>Unionida</taxon>
        <taxon>Unionoidea</taxon>
        <taxon>Unionidae</taxon>
        <taxon>Ambleminae</taxon>
        <taxon>Lampsilini</taxon>
        <taxon>Potamilus</taxon>
    </lineage>
</organism>
<dbReference type="SUPFAM" id="SSF82199">
    <property type="entry name" value="SET domain"/>
    <property type="match status" value="1"/>
</dbReference>
<dbReference type="InterPro" id="IPR046341">
    <property type="entry name" value="SET_dom_sf"/>
</dbReference>
<name>A0AAE0WCQ7_9BIVA</name>
<dbReference type="Gene3D" id="2.170.270.10">
    <property type="entry name" value="SET domain"/>
    <property type="match status" value="1"/>
</dbReference>
<evidence type="ECO:0000313" key="3">
    <source>
        <dbReference type="Proteomes" id="UP001195483"/>
    </source>
</evidence>
<feature type="compositionally biased region" description="Low complexity" evidence="1">
    <location>
        <begin position="55"/>
        <end position="64"/>
    </location>
</feature>
<dbReference type="Proteomes" id="UP001195483">
    <property type="component" value="Unassembled WGS sequence"/>
</dbReference>